<keyword evidence="4" id="KW-0540">Nuclease</keyword>
<keyword evidence="13" id="KW-1185">Reference proteome</keyword>
<dbReference type="InterPro" id="IPR040980">
    <property type="entry name" value="SWI2_SNF2"/>
</dbReference>
<evidence type="ECO:0000256" key="3">
    <source>
        <dbReference type="ARBA" id="ARBA00012654"/>
    </source>
</evidence>
<dbReference type="STRING" id="1293045.H663_08795"/>
<dbReference type="OrthoDB" id="9758243at2"/>
<dbReference type="Proteomes" id="UP000037507">
    <property type="component" value="Unassembled WGS sequence"/>
</dbReference>
<dbReference type="GO" id="GO:0005524">
    <property type="term" value="F:ATP binding"/>
    <property type="evidence" value="ECO:0007669"/>
    <property type="project" value="UniProtKB-KW"/>
</dbReference>
<dbReference type="AlphaFoldDB" id="A0A2T7UB30"/>
<dbReference type="PANTHER" id="PTHR30195">
    <property type="entry name" value="TYPE I SITE-SPECIFIC DEOXYRIBONUCLEASE PROTEIN SUBUNIT M AND R"/>
    <property type="match status" value="1"/>
</dbReference>
<dbReference type="InterPro" id="IPR014001">
    <property type="entry name" value="Helicase_ATP-bd"/>
</dbReference>
<evidence type="ECO:0000313" key="12">
    <source>
        <dbReference type="EMBL" id="PVE41887.1"/>
    </source>
</evidence>
<dbReference type="Pfam" id="PF18766">
    <property type="entry name" value="SWI2_SNF2"/>
    <property type="match status" value="1"/>
</dbReference>
<keyword evidence="10" id="KW-0238">DNA-binding</keyword>
<dbReference type="RefSeq" id="WP_053172266.1">
    <property type="nucleotide sequence ID" value="NZ_LFYT02000022.1"/>
</dbReference>
<keyword evidence="7 12" id="KW-0255">Endonuclease</keyword>
<proteinExistence type="inferred from homology"/>
<keyword evidence="5" id="KW-0547">Nucleotide-binding</keyword>
<comment type="catalytic activity">
    <reaction evidence="1">
        <text>Endonucleolytic cleavage of DNA to give random double-stranded fragments with terminal 5'-phosphates, ATP is simultaneously hydrolyzed.</text>
        <dbReference type="EC" id="3.1.21.3"/>
    </reaction>
</comment>
<keyword evidence="8" id="KW-0378">Hydrolase</keyword>
<dbReference type="InterPro" id="IPR027417">
    <property type="entry name" value="P-loop_NTPase"/>
</dbReference>
<dbReference type="Pfam" id="PF04313">
    <property type="entry name" value="HSDR_N"/>
    <property type="match status" value="1"/>
</dbReference>
<dbReference type="InterPro" id="IPR055180">
    <property type="entry name" value="HsdR_RecA-like_helicase_dom_2"/>
</dbReference>
<organism evidence="12 13">
    <name type="scientific">Limnohabitans planktonicus II-D5</name>
    <dbReference type="NCBI Taxonomy" id="1293045"/>
    <lineage>
        <taxon>Bacteria</taxon>
        <taxon>Pseudomonadati</taxon>
        <taxon>Pseudomonadota</taxon>
        <taxon>Betaproteobacteria</taxon>
        <taxon>Burkholderiales</taxon>
        <taxon>Comamonadaceae</taxon>
        <taxon>Limnohabitans</taxon>
    </lineage>
</organism>
<evidence type="ECO:0000256" key="6">
    <source>
        <dbReference type="ARBA" id="ARBA00022747"/>
    </source>
</evidence>
<evidence type="ECO:0000256" key="9">
    <source>
        <dbReference type="ARBA" id="ARBA00022840"/>
    </source>
</evidence>
<dbReference type="CDD" id="cd22332">
    <property type="entry name" value="HsdR_N"/>
    <property type="match status" value="1"/>
</dbReference>
<dbReference type="PANTHER" id="PTHR30195:SF15">
    <property type="entry name" value="TYPE I RESTRICTION ENZYME HINDI ENDONUCLEASE SUBUNIT"/>
    <property type="match status" value="1"/>
</dbReference>
<dbReference type="PROSITE" id="PS51192">
    <property type="entry name" value="HELICASE_ATP_BIND_1"/>
    <property type="match status" value="1"/>
</dbReference>
<reference evidence="12" key="1">
    <citation type="submission" date="2017-04" db="EMBL/GenBank/DDBJ databases">
        <title>Unexpected and diverse lifestyles within the genus Limnohabitans.</title>
        <authorList>
            <person name="Kasalicky V."/>
            <person name="Mehrshad M."/>
            <person name="Andrei S.-A."/>
            <person name="Salcher M."/>
            <person name="Kratochvilova H."/>
            <person name="Simek K."/>
            <person name="Ghai R."/>
        </authorList>
    </citation>
    <scope>NUCLEOTIDE SEQUENCE [LARGE SCALE GENOMIC DNA]</scope>
    <source>
        <strain evidence="12">II-D5</strain>
    </source>
</reference>
<evidence type="ECO:0000259" key="11">
    <source>
        <dbReference type="PROSITE" id="PS51192"/>
    </source>
</evidence>
<dbReference type="Gene3D" id="3.40.50.300">
    <property type="entry name" value="P-loop containing nucleotide triphosphate hydrolases"/>
    <property type="match status" value="2"/>
</dbReference>
<keyword evidence="6" id="KW-0680">Restriction system</keyword>
<evidence type="ECO:0000313" key="13">
    <source>
        <dbReference type="Proteomes" id="UP000037507"/>
    </source>
</evidence>
<feature type="domain" description="Helicase ATP-binding" evidence="11">
    <location>
        <begin position="300"/>
        <end position="476"/>
    </location>
</feature>
<dbReference type="InterPro" id="IPR007409">
    <property type="entry name" value="Restrct_endonuc_type1_HsdR_N"/>
</dbReference>
<dbReference type="EMBL" id="LFYT02000022">
    <property type="protein sequence ID" value="PVE41887.1"/>
    <property type="molecule type" value="Genomic_DNA"/>
</dbReference>
<gene>
    <name evidence="12" type="ORF">H663_014925</name>
</gene>
<name>A0A2T7UB30_9BURK</name>
<dbReference type="Pfam" id="PF22679">
    <property type="entry name" value="T1R_D3-like"/>
    <property type="match status" value="1"/>
</dbReference>
<evidence type="ECO:0000256" key="8">
    <source>
        <dbReference type="ARBA" id="ARBA00022801"/>
    </source>
</evidence>
<sequence>MVFSEDSRVKIPCILHLVRLGYSYLSLKGAVWDEESNIFPSLFSEAIGRINPDLTPDDLRRFLADVKLLLENEDLGKAFYERLTERSGIRLIDFENFDNNSFHVVTELTCKNGDDEFRPDITLLINGMPLAFIEVKKPNNREGVLAERNRIITRSRNPKFRRFINITQLMVFSNNMEYEDGSPQPIEGAFYASPSYDSPVFNYFREEETLDYTQLLAAEDDALENEVLRDNNLNVIKHSPEFLTNKSPDTPTNRICTSLFSRGRLAFMLRFSLAYVNESDGLHKHVMRYPQLFATKAIERKLDAGIKKGIIWHTQGSGKTALAYYATRFLTDYYQRKGVIPKFYFIVDRLDLLIQAQREFACRGLVVHTIDSRDAFARDIKSTQVLHNHSGKPEITVVNIQKFQDDPDVVRAEDYDFSIQRVYFLDEVHRSYNPQGSFLANLSQSDRNAIKIGLTGTPLLGDDYNSRALFGDYIHKYYYNASIADGYTLRLIREEIATNYKLSLQEALATVKLQQGDIDRKRIYSHPKFVEPMLDYIVRDFEKSRSALGDASIGGMVICDSAEQARQMFRIFTAVYALQPLPALTAQDSAQAIIAAGLPDSYAARTLLENRAKTAALILHDVGSKDERKDWVEDFKAGKIDLLFVYNMLLTGFDAKRLKKLYLGRIIKAHNLLQALTRVNRTYKDFRYGYVVDFADIRKEFDKTNKDYFDELQSELGDEIEHYSNLFKSSAEITQEIEAIKDILFSFNIQNAEEFSRQLNQIQDRATVLALKKALGDARNLYNMIRLQGEYGLLQQLDFHKLGQLYRETCNHLDLLNLKDTIESASDTGQLLNVALEEVIFKFAKIREEELVLADKLKNTLRQTREALADNFDQVDPKFITLREELERLFKKKKLSEVSQDEMTANIGALNAIHDKVKELNRQNNQLRGKYRGDAKYTRIHKRLQERGPLTPEGTQTERKLFEALAGVKAQADEQVLQNTQLLNNESYFERMMQPIVIGEFYTRQRIKLTPDATRTINHLVVAEYMNEFSAGARMGSSPSTGAHPW</sequence>
<dbReference type="GO" id="GO:0009307">
    <property type="term" value="P:DNA restriction-modification system"/>
    <property type="evidence" value="ECO:0007669"/>
    <property type="project" value="UniProtKB-KW"/>
</dbReference>
<dbReference type="GO" id="GO:0003677">
    <property type="term" value="F:DNA binding"/>
    <property type="evidence" value="ECO:0007669"/>
    <property type="project" value="UniProtKB-KW"/>
</dbReference>
<evidence type="ECO:0000256" key="5">
    <source>
        <dbReference type="ARBA" id="ARBA00022741"/>
    </source>
</evidence>
<dbReference type="Gene3D" id="3.90.1570.50">
    <property type="match status" value="1"/>
</dbReference>
<accession>A0A2T7UB30</accession>
<dbReference type="EC" id="3.1.21.3" evidence="3"/>
<dbReference type="SUPFAM" id="SSF52540">
    <property type="entry name" value="P-loop containing nucleoside triphosphate hydrolases"/>
    <property type="match status" value="2"/>
</dbReference>
<evidence type="ECO:0000256" key="10">
    <source>
        <dbReference type="ARBA" id="ARBA00023125"/>
    </source>
</evidence>
<evidence type="ECO:0000256" key="2">
    <source>
        <dbReference type="ARBA" id="ARBA00008598"/>
    </source>
</evidence>
<comment type="caution">
    <text evidence="12">The sequence shown here is derived from an EMBL/GenBank/DDBJ whole genome shotgun (WGS) entry which is preliminary data.</text>
</comment>
<comment type="similarity">
    <text evidence="2">Belongs to the HsdR family.</text>
</comment>
<dbReference type="GO" id="GO:0009035">
    <property type="term" value="F:type I site-specific deoxyribonuclease activity"/>
    <property type="evidence" value="ECO:0007669"/>
    <property type="project" value="UniProtKB-EC"/>
</dbReference>
<evidence type="ECO:0000256" key="1">
    <source>
        <dbReference type="ARBA" id="ARBA00000851"/>
    </source>
</evidence>
<keyword evidence="9" id="KW-0067">ATP-binding</keyword>
<dbReference type="SMART" id="SM00487">
    <property type="entry name" value="DEXDc"/>
    <property type="match status" value="1"/>
</dbReference>
<protein>
    <recommendedName>
        <fullName evidence="3">type I site-specific deoxyribonuclease</fullName>
        <ecNumber evidence="3">3.1.21.3</ecNumber>
    </recommendedName>
</protein>
<dbReference type="InterPro" id="IPR051268">
    <property type="entry name" value="Type-I_R_enzyme_R_subunit"/>
</dbReference>
<evidence type="ECO:0000256" key="7">
    <source>
        <dbReference type="ARBA" id="ARBA00022759"/>
    </source>
</evidence>
<evidence type="ECO:0000256" key="4">
    <source>
        <dbReference type="ARBA" id="ARBA00022722"/>
    </source>
</evidence>